<evidence type="ECO:0000313" key="2">
    <source>
        <dbReference type="EMBL" id="KAJ3643871.1"/>
    </source>
</evidence>
<proteinExistence type="predicted"/>
<reference evidence="2" key="1">
    <citation type="journal article" date="2023" name="G3 (Bethesda)">
        <title>Whole genome assemblies of Zophobas morio and Tenebrio molitor.</title>
        <authorList>
            <person name="Kaur S."/>
            <person name="Stinson S.A."/>
            <person name="diCenzo G.C."/>
        </authorList>
    </citation>
    <scope>NUCLEOTIDE SEQUENCE</scope>
    <source>
        <strain evidence="2">QUZm001</strain>
    </source>
</reference>
<sequence length="109" mass="12513">MNKTAGNEFIKYSWNVEQKLANFKQTNPSVSLHPSYPAAAKLHRSPRSKRKNDETRQLKKFANPRATCPLARESCRCRRPPLDVATLQLARQFENNFSVTVVIRGVDDR</sequence>
<comment type="caution">
    <text evidence="2">The sequence shown here is derived from an EMBL/GenBank/DDBJ whole genome shotgun (WGS) entry which is preliminary data.</text>
</comment>
<evidence type="ECO:0000313" key="3">
    <source>
        <dbReference type="Proteomes" id="UP001168821"/>
    </source>
</evidence>
<feature type="compositionally biased region" description="Basic residues" evidence="1">
    <location>
        <begin position="41"/>
        <end position="50"/>
    </location>
</feature>
<dbReference type="Proteomes" id="UP001168821">
    <property type="component" value="Unassembled WGS sequence"/>
</dbReference>
<protein>
    <submittedName>
        <fullName evidence="2">Uncharacterized protein</fullName>
    </submittedName>
</protein>
<accession>A0AA38HVW0</accession>
<gene>
    <name evidence="2" type="ORF">Zmor_026555</name>
</gene>
<evidence type="ECO:0000256" key="1">
    <source>
        <dbReference type="SAM" id="MobiDB-lite"/>
    </source>
</evidence>
<name>A0AA38HVW0_9CUCU</name>
<dbReference type="EMBL" id="JALNTZ010000008">
    <property type="protein sequence ID" value="KAJ3643871.1"/>
    <property type="molecule type" value="Genomic_DNA"/>
</dbReference>
<dbReference type="AlphaFoldDB" id="A0AA38HVW0"/>
<organism evidence="2 3">
    <name type="scientific">Zophobas morio</name>
    <dbReference type="NCBI Taxonomy" id="2755281"/>
    <lineage>
        <taxon>Eukaryota</taxon>
        <taxon>Metazoa</taxon>
        <taxon>Ecdysozoa</taxon>
        <taxon>Arthropoda</taxon>
        <taxon>Hexapoda</taxon>
        <taxon>Insecta</taxon>
        <taxon>Pterygota</taxon>
        <taxon>Neoptera</taxon>
        <taxon>Endopterygota</taxon>
        <taxon>Coleoptera</taxon>
        <taxon>Polyphaga</taxon>
        <taxon>Cucujiformia</taxon>
        <taxon>Tenebrionidae</taxon>
        <taxon>Zophobas</taxon>
    </lineage>
</organism>
<feature type="region of interest" description="Disordered" evidence="1">
    <location>
        <begin position="27"/>
        <end position="60"/>
    </location>
</feature>
<keyword evidence="3" id="KW-1185">Reference proteome</keyword>